<evidence type="ECO:0000256" key="5">
    <source>
        <dbReference type="ARBA" id="ARBA00023002"/>
    </source>
</evidence>
<dbReference type="PRINTS" id="PR01434">
    <property type="entry name" value="NADHDHGNASE5"/>
</dbReference>
<feature type="transmembrane region" description="Helical" evidence="8">
    <location>
        <begin position="143"/>
        <end position="161"/>
    </location>
</feature>
<dbReference type="EMBL" id="CP012403">
    <property type="protein sequence ID" value="ALG73343.1"/>
    <property type="molecule type" value="Genomic_DNA"/>
</dbReference>
<dbReference type="AlphaFoldDB" id="A0AAC8ZV74"/>
<keyword evidence="9" id="KW-0732">Signal</keyword>
<keyword evidence="2" id="KW-1003">Cell membrane</keyword>
<feature type="transmembrane region" description="Helical" evidence="8">
    <location>
        <begin position="213"/>
        <end position="237"/>
    </location>
</feature>
<keyword evidence="12" id="KW-1185">Reference proteome</keyword>
<accession>A0AAC8ZV74</accession>
<feature type="transmembrane region" description="Helical" evidence="8">
    <location>
        <begin position="350"/>
        <end position="370"/>
    </location>
</feature>
<evidence type="ECO:0000256" key="4">
    <source>
        <dbReference type="ARBA" id="ARBA00022989"/>
    </source>
</evidence>
<feature type="chain" id="PRO_5042233054" evidence="9">
    <location>
        <begin position="21"/>
        <end position="682"/>
    </location>
</feature>
<dbReference type="NCBIfam" id="NF005086">
    <property type="entry name" value="PRK06521.1"/>
    <property type="match status" value="1"/>
</dbReference>
<feature type="signal peptide" evidence="9">
    <location>
        <begin position="1"/>
        <end position="20"/>
    </location>
</feature>
<evidence type="ECO:0000256" key="1">
    <source>
        <dbReference type="ARBA" id="ARBA00004651"/>
    </source>
</evidence>
<evidence type="ECO:0000256" key="9">
    <source>
        <dbReference type="SAM" id="SignalP"/>
    </source>
</evidence>
<name>A0AAC8ZV74_9PROT</name>
<dbReference type="GO" id="GO:0005886">
    <property type="term" value="C:plasma membrane"/>
    <property type="evidence" value="ECO:0007669"/>
    <property type="project" value="UniProtKB-SubCell"/>
</dbReference>
<feature type="transmembrane region" description="Helical" evidence="8">
    <location>
        <begin position="77"/>
        <end position="100"/>
    </location>
</feature>
<dbReference type="PANTHER" id="PTHR42682:SF3">
    <property type="entry name" value="FORMATE HYDROGENLYASE SUBUNIT 3-RELATED"/>
    <property type="match status" value="1"/>
</dbReference>
<dbReference type="Pfam" id="PF00361">
    <property type="entry name" value="Proton_antipo_M"/>
    <property type="match status" value="1"/>
</dbReference>
<feature type="transmembrane region" description="Helical" evidence="8">
    <location>
        <begin position="308"/>
        <end position="330"/>
    </location>
</feature>
<reference evidence="12" key="1">
    <citation type="submission" date="2015-12" db="EMBL/GenBank/DDBJ databases">
        <title>Complete Genome Sequence of Azospirillum thiophilum BV-S.</title>
        <authorList>
            <person name="Fomenkov A."/>
            <person name="Vincze T."/>
            <person name="Grabovich M."/>
            <person name="Dubinina G."/>
            <person name="Orlova M."/>
            <person name="Belousova E."/>
            <person name="Roberts R.J."/>
        </authorList>
    </citation>
    <scope>NUCLEOTIDE SEQUENCE [LARGE SCALE GENOMIC DNA]</scope>
    <source>
        <strain evidence="12">BV-S</strain>
    </source>
</reference>
<keyword evidence="4 8" id="KW-1133">Transmembrane helix</keyword>
<feature type="transmembrane region" description="Helical" evidence="8">
    <location>
        <begin position="662"/>
        <end position="680"/>
    </location>
</feature>
<keyword evidence="6 8" id="KW-0472">Membrane</keyword>
<dbReference type="InterPro" id="IPR001750">
    <property type="entry name" value="ND/Mrp_TM"/>
</dbReference>
<reference evidence="11 12" key="2">
    <citation type="journal article" date="2016" name="Genome Announc.">
        <title>Complete Genome Sequence of a Strain of Azospirillum thiophilum Isolated from a Sulfide Spring.</title>
        <authorList>
            <person name="Fomenkov A."/>
            <person name="Vincze T."/>
            <person name="Grabovich M."/>
            <person name="Anton B.P."/>
            <person name="Dubinina G."/>
            <person name="Orlova M."/>
            <person name="Belousova E."/>
            <person name="Roberts R.J."/>
        </authorList>
    </citation>
    <scope>NUCLEOTIDE SEQUENCE [LARGE SCALE GENOMIC DNA]</scope>
    <source>
        <strain evidence="11 12">BV-S</strain>
    </source>
</reference>
<proteinExistence type="predicted"/>
<evidence type="ECO:0000256" key="8">
    <source>
        <dbReference type="SAM" id="Phobius"/>
    </source>
</evidence>
<dbReference type="InterPro" id="IPR052175">
    <property type="entry name" value="ComplexI-like_HydComp"/>
</dbReference>
<sequence length="682" mass="71588">MAIPLSSILLLFSAALLAVAARNRHWATDVVYGVTAAACGLTVLWAVTTLATGAVVPAALTLPIGLPWSGSHLRADALSVFFLLVVNGGGLTASLFGWGYERAHHGSGQQDAPHPQGGPVLPFFPLFLAGMSLVLLADDAFTFLVSWEFMSLASWLLVLSTHREAETPEAARLYLIMASVGTVCLMLAFGLLAGGPGDMSFAAIRAHAPGSGAVVAALLLVLLGAGSKAGLFPLHVWLPLAHPAAPSHVSALMSGVMTKVAVYAIVRVTFDLLGPPSWWWGGVLMAAGTVTAVMGVMIALMQDDLKRLLACSTIENIGVIVIALGLALVFKASSTPVIAALAMSAALLHVVNHSLFKSLLFFVAGSVLTATGTRDLNRLGGLIHRMPATAVLALVGAAAISALPPLNGFVGEWMLFQAILNAPALPEWSLKIGIAVVGAAVALAAALAAACFVRFYGIAFLGRPRSVEAAGAREVGTAMHLAMLVPAVLCIAIGVLPTPLIRLFGPAVRAMVEAGPFDDRAYQPWFWLAPTSAVGNSYNGMVLLVAIAALSALLVLVIHRRASDRVRWSDAWGCGHEEPDPAALSQYSAGSFGQPIRRAFGTTLLAARDSVSMPEPGDTRPARLSVSWRDPAWPLLFTPVGRAVNWLADRSNHLQFLTIRRYLTLMFAALVVVLILVAVVRS</sequence>
<feature type="transmembrane region" description="Helical" evidence="8">
    <location>
        <begin position="538"/>
        <end position="558"/>
    </location>
</feature>
<evidence type="ECO:0000313" key="12">
    <source>
        <dbReference type="Proteomes" id="UP000069935"/>
    </source>
</evidence>
<evidence type="ECO:0000256" key="6">
    <source>
        <dbReference type="ARBA" id="ARBA00023136"/>
    </source>
</evidence>
<dbReference type="RefSeq" id="WP_045584553.1">
    <property type="nucleotide sequence ID" value="NZ_CP012403.1"/>
</dbReference>
<keyword evidence="3 7" id="KW-0812">Transmembrane</keyword>
<protein>
    <submittedName>
        <fullName evidence="11">Oxidoreductase</fullName>
    </submittedName>
</protein>
<feature type="transmembrane region" description="Helical" evidence="8">
    <location>
        <begin position="432"/>
        <end position="456"/>
    </location>
</feature>
<evidence type="ECO:0000256" key="2">
    <source>
        <dbReference type="ARBA" id="ARBA00022475"/>
    </source>
</evidence>
<dbReference type="Proteomes" id="UP000069935">
    <property type="component" value="Chromosome 3"/>
</dbReference>
<evidence type="ECO:0000313" key="11">
    <source>
        <dbReference type="EMBL" id="ALG73343.1"/>
    </source>
</evidence>
<dbReference type="GO" id="GO:0016491">
    <property type="term" value="F:oxidoreductase activity"/>
    <property type="evidence" value="ECO:0007669"/>
    <property type="project" value="UniProtKB-KW"/>
</dbReference>
<dbReference type="PANTHER" id="PTHR42682">
    <property type="entry name" value="HYDROGENASE-4 COMPONENT F"/>
    <property type="match status" value="1"/>
</dbReference>
<feature type="transmembrane region" description="Helical" evidence="8">
    <location>
        <begin position="382"/>
        <end position="403"/>
    </location>
</feature>
<organism evidence="11 12">
    <name type="scientific">Azospirillum thiophilum</name>
    <dbReference type="NCBI Taxonomy" id="528244"/>
    <lineage>
        <taxon>Bacteria</taxon>
        <taxon>Pseudomonadati</taxon>
        <taxon>Pseudomonadota</taxon>
        <taxon>Alphaproteobacteria</taxon>
        <taxon>Rhodospirillales</taxon>
        <taxon>Azospirillaceae</taxon>
        <taxon>Azospirillum</taxon>
    </lineage>
</organism>
<feature type="transmembrane region" description="Helical" evidence="8">
    <location>
        <begin position="278"/>
        <end position="301"/>
    </location>
</feature>
<dbReference type="KEGG" id="ati:AL072_19980"/>
<feature type="domain" description="NADH:quinone oxidoreductase/Mrp antiporter transmembrane" evidence="10">
    <location>
        <begin position="137"/>
        <end position="422"/>
    </location>
</feature>
<evidence type="ECO:0000256" key="7">
    <source>
        <dbReference type="RuleBase" id="RU000320"/>
    </source>
</evidence>
<feature type="transmembrane region" description="Helical" evidence="8">
    <location>
        <begin position="173"/>
        <end position="193"/>
    </location>
</feature>
<gene>
    <name evidence="11" type="ORF">AL072_19980</name>
</gene>
<feature type="transmembrane region" description="Helical" evidence="8">
    <location>
        <begin position="477"/>
        <end position="496"/>
    </location>
</feature>
<keyword evidence="5" id="KW-0560">Oxidoreductase</keyword>
<feature type="transmembrane region" description="Helical" evidence="8">
    <location>
        <begin position="120"/>
        <end position="137"/>
    </location>
</feature>
<feature type="transmembrane region" description="Helical" evidence="8">
    <location>
        <begin position="249"/>
        <end position="266"/>
    </location>
</feature>
<evidence type="ECO:0000256" key="3">
    <source>
        <dbReference type="ARBA" id="ARBA00022692"/>
    </source>
</evidence>
<evidence type="ECO:0000259" key="10">
    <source>
        <dbReference type="Pfam" id="PF00361"/>
    </source>
</evidence>
<comment type="subcellular location">
    <subcellularLocation>
        <location evidence="1">Cell membrane</location>
        <topology evidence="1">Multi-pass membrane protein</topology>
    </subcellularLocation>
    <subcellularLocation>
        <location evidence="7">Membrane</location>
        <topology evidence="7">Multi-pass membrane protein</topology>
    </subcellularLocation>
</comment>